<dbReference type="Pfam" id="PF00021">
    <property type="entry name" value="UPAR_LY6"/>
    <property type="match status" value="2"/>
</dbReference>
<sequence>MKRAMLIIIVCSALVTIGAALKCEVCYSLSSNSCSGHYETCSSSQDRCMETLTQTSIGDVESVALEKSCGSLYKCMHPASLTAPNYRVSVTTLCCDTDYCNNRTMNWKTENSTLNGMNCPSCFSKNSETCDKLIPLNCTGNETHCIQFTASRHRGSPVTMAGCATENMKKSQGKAAFWGDSIQVSRFKAFNGGMSLQAGCLPTILAILTAMKIRSTE</sequence>
<keyword evidence="3" id="KW-0732">Signal</keyword>
<dbReference type="SUPFAM" id="SSF57302">
    <property type="entry name" value="Snake toxin-like"/>
    <property type="match status" value="2"/>
</dbReference>
<feature type="chain" id="PRO_5042289512" description="UPAR/Ly6 domain-containing protein" evidence="3">
    <location>
        <begin position="21"/>
        <end position="217"/>
    </location>
</feature>
<keyword evidence="6" id="KW-1185">Reference proteome</keyword>
<evidence type="ECO:0000313" key="6">
    <source>
        <dbReference type="Proteomes" id="UP001295444"/>
    </source>
</evidence>
<evidence type="ECO:0000256" key="3">
    <source>
        <dbReference type="SAM" id="SignalP"/>
    </source>
</evidence>
<dbReference type="CDD" id="cd23572">
    <property type="entry name" value="TFP_LU_ECD_PINLYP_rpt2"/>
    <property type="match status" value="1"/>
</dbReference>
<comment type="subcellular location">
    <subcellularLocation>
        <location evidence="1">Secreted</location>
    </subcellularLocation>
</comment>
<dbReference type="GO" id="GO:0005576">
    <property type="term" value="C:extracellular region"/>
    <property type="evidence" value="ECO:0007669"/>
    <property type="project" value="UniProtKB-SubCell"/>
</dbReference>
<evidence type="ECO:0000259" key="4">
    <source>
        <dbReference type="Pfam" id="PF00021"/>
    </source>
</evidence>
<accession>A0AAD1T8V5</accession>
<dbReference type="InterPro" id="IPR045860">
    <property type="entry name" value="Snake_toxin-like_sf"/>
</dbReference>
<feature type="signal peptide" evidence="3">
    <location>
        <begin position="1"/>
        <end position="20"/>
    </location>
</feature>
<evidence type="ECO:0000256" key="2">
    <source>
        <dbReference type="ARBA" id="ARBA00022525"/>
    </source>
</evidence>
<keyword evidence="2" id="KW-0964">Secreted</keyword>
<evidence type="ECO:0000313" key="5">
    <source>
        <dbReference type="EMBL" id="CAH2318622.1"/>
    </source>
</evidence>
<name>A0AAD1T8V5_PELCU</name>
<dbReference type="Proteomes" id="UP001295444">
    <property type="component" value="Chromosome 10"/>
</dbReference>
<dbReference type="AlphaFoldDB" id="A0AAD1T8V5"/>
<reference evidence="5" key="1">
    <citation type="submission" date="2022-03" db="EMBL/GenBank/DDBJ databases">
        <authorList>
            <person name="Alioto T."/>
            <person name="Alioto T."/>
            <person name="Gomez Garrido J."/>
        </authorList>
    </citation>
    <scope>NUCLEOTIDE SEQUENCE</scope>
</reference>
<dbReference type="InterPro" id="IPR016054">
    <property type="entry name" value="LY6_UPA_recep-like"/>
</dbReference>
<feature type="domain" description="UPAR/Ly6" evidence="4">
    <location>
        <begin position="20"/>
        <end position="102"/>
    </location>
</feature>
<dbReference type="EMBL" id="OW240921">
    <property type="protein sequence ID" value="CAH2318622.1"/>
    <property type="molecule type" value="Genomic_DNA"/>
</dbReference>
<dbReference type="InterPro" id="IPR050918">
    <property type="entry name" value="CNF-like_PLA2_Inhibitor"/>
</dbReference>
<gene>
    <name evidence="5" type="ORF">PECUL_23A051194</name>
</gene>
<organism evidence="5 6">
    <name type="scientific">Pelobates cultripes</name>
    <name type="common">Western spadefoot toad</name>
    <dbReference type="NCBI Taxonomy" id="61616"/>
    <lineage>
        <taxon>Eukaryota</taxon>
        <taxon>Metazoa</taxon>
        <taxon>Chordata</taxon>
        <taxon>Craniata</taxon>
        <taxon>Vertebrata</taxon>
        <taxon>Euteleostomi</taxon>
        <taxon>Amphibia</taxon>
        <taxon>Batrachia</taxon>
        <taxon>Anura</taxon>
        <taxon>Pelobatoidea</taxon>
        <taxon>Pelobatidae</taxon>
        <taxon>Pelobates</taxon>
    </lineage>
</organism>
<evidence type="ECO:0000256" key="1">
    <source>
        <dbReference type="ARBA" id="ARBA00004613"/>
    </source>
</evidence>
<proteinExistence type="predicted"/>
<dbReference type="PANTHER" id="PTHR20914">
    <property type="entry name" value="LY6/PLAUR DOMAIN-CONTAINING PROTEIN 8"/>
    <property type="match status" value="1"/>
</dbReference>
<dbReference type="PANTHER" id="PTHR20914:SF30">
    <property type="entry name" value="LY6_PLAUR DOMAIN CONTAINING 9"/>
    <property type="match status" value="1"/>
</dbReference>
<protein>
    <recommendedName>
        <fullName evidence="4">UPAR/Ly6 domain-containing protein</fullName>
    </recommendedName>
</protein>
<dbReference type="Gene3D" id="2.10.60.10">
    <property type="entry name" value="CD59"/>
    <property type="match status" value="2"/>
</dbReference>
<feature type="domain" description="UPAR/Ly6" evidence="4">
    <location>
        <begin position="115"/>
        <end position="168"/>
    </location>
</feature>